<dbReference type="Gene3D" id="3.40.630.10">
    <property type="entry name" value="Zn peptidases"/>
    <property type="match status" value="1"/>
</dbReference>
<feature type="non-terminal residue" evidence="1">
    <location>
        <position position="1"/>
    </location>
</feature>
<accession>W1XFY2</accession>
<dbReference type="SUPFAM" id="SSF53187">
    <property type="entry name" value="Zn-dependent exopeptidases"/>
    <property type="match status" value="1"/>
</dbReference>
<dbReference type="Pfam" id="PF01546">
    <property type="entry name" value="Peptidase_M20"/>
    <property type="match status" value="1"/>
</dbReference>
<gene>
    <name evidence="1" type="ORF">Q604_UNBC16217G0001</name>
</gene>
<sequence length="81" mass="8797">AVRGDMDALPVKEETNLEFKSENGNMHACGHDAHTAILLGLAELLKNHEHELNGKVKLIFQPCEECGPGGAMAIICFKINI</sequence>
<name>W1XFY2_9ZZZZ</name>
<comment type="caution">
    <text evidence="1">The sequence shown here is derived from an EMBL/GenBank/DDBJ whole genome shotgun (WGS) entry which is preliminary data.</text>
</comment>
<dbReference type="PANTHER" id="PTHR11014">
    <property type="entry name" value="PEPTIDASE M20 FAMILY MEMBER"/>
    <property type="match status" value="1"/>
</dbReference>
<keyword evidence="1" id="KW-0645">Protease</keyword>
<protein>
    <submittedName>
        <fullName evidence="1">Thermostable carboxypeptidase 1</fullName>
    </submittedName>
</protein>
<dbReference type="GO" id="GO:0004180">
    <property type="term" value="F:carboxypeptidase activity"/>
    <property type="evidence" value="ECO:0007669"/>
    <property type="project" value="UniProtKB-KW"/>
</dbReference>
<proteinExistence type="predicted"/>
<keyword evidence="1" id="KW-0378">Hydrolase</keyword>
<dbReference type="EMBL" id="AZMM01016217">
    <property type="protein sequence ID" value="ETJ29237.1"/>
    <property type="molecule type" value="Genomic_DNA"/>
</dbReference>
<organism evidence="1">
    <name type="scientific">human gut metagenome</name>
    <dbReference type="NCBI Taxonomy" id="408170"/>
    <lineage>
        <taxon>unclassified sequences</taxon>
        <taxon>metagenomes</taxon>
        <taxon>organismal metagenomes</taxon>
    </lineage>
</organism>
<dbReference type="InterPro" id="IPR002933">
    <property type="entry name" value="Peptidase_M20"/>
</dbReference>
<dbReference type="PANTHER" id="PTHR11014:SF63">
    <property type="entry name" value="METALLOPEPTIDASE, PUTATIVE (AFU_ORTHOLOGUE AFUA_6G09600)-RELATED"/>
    <property type="match status" value="1"/>
</dbReference>
<dbReference type="AlphaFoldDB" id="W1XFY2"/>
<dbReference type="InterPro" id="IPR017439">
    <property type="entry name" value="Amidohydrolase"/>
</dbReference>
<keyword evidence="1" id="KW-0121">Carboxypeptidase</keyword>
<reference evidence="1" key="1">
    <citation type="submission" date="2013-12" db="EMBL/GenBank/DDBJ databases">
        <title>A Varibaculum cambriense genome reconstructed from a premature infant gut community with otherwise low bacterial novelty that shifts toward anaerobic metabolism during the third week of life.</title>
        <authorList>
            <person name="Brown C.T."/>
            <person name="Sharon I."/>
            <person name="Thomas B.C."/>
            <person name="Castelle C.J."/>
            <person name="Morowitz M.J."/>
            <person name="Banfield J.F."/>
        </authorList>
    </citation>
    <scope>NUCLEOTIDE SEQUENCE</scope>
</reference>
<evidence type="ECO:0000313" key="1">
    <source>
        <dbReference type="EMBL" id="ETJ29237.1"/>
    </source>
</evidence>